<proteinExistence type="predicted"/>
<dbReference type="PANTHER" id="PTHR33198">
    <property type="entry name" value="ANK_REP_REGION DOMAIN-CONTAINING PROTEIN-RELATED"/>
    <property type="match status" value="1"/>
</dbReference>
<name>A0A5C6PFA3_9TELE</name>
<gene>
    <name evidence="1" type="ORF">D4764_12G0007380</name>
</gene>
<organism evidence="1 2">
    <name type="scientific">Takifugu flavidus</name>
    <name type="common">sansaifugu</name>
    <dbReference type="NCBI Taxonomy" id="433684"/>
    <lineage>
        <taxon>Eukaryota</taxon>
        <taxon>Metazoa</taxon>
        <taxon>Chordata</taxon>
        <taxon>Craniata</taxon>
        <taxon>Vertebrata</taxon>
        <taxon>Euteleostomi</taxon>
        <taxon>Actinopterygii</taxon>
        <taxon>Neopterygii</taxon>
        <taxon>Teleostei</taxon>
        <taxon>Neoteleostei</taxon>
        <taxon>Acanthomorphata</taxon>
        <taxon>Eupercaria</taxon>
        <taxon>Tetraodontiformes</taxon>
        <taxon>Tetradontoidea</taxon>
        <taxon>Tetraodontidae</taxon>
        <taxon>Takifugu</taxon>
    </lineage>
</organism>
<sequence>MAAMIGSTAPFDGQSQKWEEYCEVLHHFFRANGIDDAGRRKDILLSAVGSQTYSLMRNLISPPNRVGDKTFDELVKLLKDHFNPKPSEIVQRCKFNSRYRKQGETVMEFVAVLRKLAQDCNYGDKLSEMIGIGWFVASWMIAYCFRSRI</sequence>
<dbReference type="Proteomes" id="UP000324091">
    <property type="component" value="Chromosome 12"/>
</dbReference>
<evidence type="ECO:0000313" key="1">
    <source>
        <dbReference type="EMBL" id="TWW77348.1"/>
    </source>
</evidence>
<dbReference type="PANTHER" id="PTHR33198:SF19">
    <property type="entry name" value="CCHC-TYPE DOMAIN-CONTAINING PROTEIN"/>
    <property type="match status" value="1"/>
</dbReference>
<keyword evidence="2" id="KW-1185">Reference proteome</keyword>
<evidence type="ECO:0000313" key="2">
    <source>
        <dbReference type="Proteomes" id="UP000324091"/>
    </source>
</evidence>
<evidence type="ECO:0008006" key="3">
    <source>
        <dbReference type="Google" id="ProtNLM"/>
    </source>
</evidence>
<protein>
    <recommendedName>
        <fullName evidence="3">Retrotransposon gag domain-containing protein</fullName>
    </recommendedName>
</protein>
<accession>A0A5C6PFA3</accession>
<comment type="caution">
    <text evidence="1">The sequence shown here is derived from an EMBL/GenBank/DDBJ whole genome shotgun (WGS) entry which is preliminary data.</text>
</comment>
<dbReference type="EMBL" id="RHFK02000004">
    <property type="protein sequence ID" value="TWW77348.1"/>
    <property type="molecule type" value="Genomic_DNA"/>
</dbReference>
<reference evidence="1 2" key="1">
    <citation type="submission" date="2019-04" db="EMBL/GenBank/DDBJ databases">
        <title>Chromosome genome assembly for Takifugu flavidus.</title>
        <authorList>
            <person name="Xiao S."/>
        </authorList>
    </citation>
    <scope>NUCLEOTIDE SEQUENCE [LARGE SCALE GENOMIC DNA]</scope>
    <source>
        <strain evidence="1">HTHZ2018</strain>
        <tissue evidence="1">Muscle</tissue>
    </source>
</reference>
<dbReference type="AlphaFoldDB" id="A0A5C6PFA3"/>